<dbReference type="AlphaFoldDB" id="A0A5N7DDB3"/>
<dbReference type="RefSeq" id="XP_031941047.1">
    <property type="nucleotide sequence ID" value="XM_032087283.1"/>
</dbReference>
<protein>
    <submittedName>
        <fullName evidence="1">Uncharacterized protein</fullName>
    </submittedName>
</protein>
<dbReference type="Proteomes" id="UP000325579">
    <property type="component" value="Unassembled WGS sequence"/>
</dbReference>
<evidence type="ECO:0000313" key="2">
    <source>
        <dbReference type="Proteomes" id="UP000325579"/>
    </source>
</evidence>
<dbReference type="GeneID" id="43671974"/>
<dbReference type="OrthoDB" id="4444689at2759"/>
<accession>A0A5N7DDB3</accession>
<sequence>MSLQVAFEPVYARVKTTTAADSRHKNKVPDVAVMNHNSLLRIVGELKTPWSDKHYLEGDYRRKYPLRWLRTMVRPSGKNLVIFMDIIVDAQDVHDVLSDKVPSRVRLISGRLFSAVSSVAITCRLFYAGIELTSSKNHRSTSASDRQGVDSKWRMTIKINHFPKTLKGKHVEGAYYQIGRAYEIRRGYAL</sequence>
<proteinExistence type="predicted"/>
<evidence type="ECO:0000313" key="1">
    <source>
        <dbReference type="EMBL" id="KAE8403728.1"/>
    </source>
</evidence>
<dbReference type="EMBL" id="ML736773">
    <property type="protein sequence ID" value="KAE8403728.1"/>
    <property type="molecule type" value="Genomic_DNA"/>
</dbReference>
<name>A0A5N7DDB3_9EURO</name>
<reference evidence="1 2" key="1">
    <citation type="submission" date="2019-04" db="EMBL/GenBank/DDBJ databases">
        <authorList>
            <consortium name="DOE Joint Genome Institute"/>
            <person name="Mondo S."/>
            <person name="Kjaerbolling I."/>
            <person name="Vesth T."/>
            <person name="Frisvad J.C."/>
            <person name="Nybo J.L."/>
            <person name="Theobald S."/>
            <person name="Kildgaard S."/>
            <person name="Isbrandt T."/>
            <person name="Kuo A."/>
            <person name="Sato A."/>
            <person name="Lyhne E.K."/>
            <person name="Kogle M.E."/>
            <person name="Wiebenga A."/>
            <person name="Kun R.S."/>
            <person name="Lubbers R.J."/>
            <person name="Makela M.R."/>
            <person name="Barry K."/>
            <person name="Chovatia M."/>
            <person name="Clum A."/>
            <person name="Daum C."/>
            <person name="Haridas S."/>
            <person name="He G."/>
            <person name="LaButti K."/>
            <person name="Lipzen A."/>
            <person name="Riley R."/>
            <person name="Salamov A."/>
            <person name="Simmons B.A."/>
            <person name="Magnuson J.K."/>
            <person name="Henrissat B."/>
            <person name="Mortensen U.H."/>
            <person name="Larsen T.O."/>
            <person name="Devries R.P."/>
            <person name="Grigoriev I.V."/>
            <person name="Machida M."/>
            <person name="Baker S.E."/>
            <person name="Andersen M.R."/>
            <person name="Cantor M.N."/>
            <person name="Hua S.X."/>
        </authorList>
    </citation>
    <scope>NUCLEOTIDE SEQUENCE [LARGE SCALE GENOMIC DNA]</scope>
    <source>
        <strain evidence="1 2">CBS 119388</strain>
    </source>
</reference>
<keyword evidence="2" id="KW-1185">Reference proteome</keyword>
<gene>
    <name evidence="1" type="ORF">BDV37DRAFT_283412</name>
</gene>
<organism evidence="1 2">
    <name type="scientific">Aspergillus pseudonomiae</name>
    <dbReference type="NCBI Taxonomy" id="1506151"/>
    <lineage>
        <taxon>Eukaryota</taxon>
        <taxon>Fungi</taxon>
        <taxon>Dikarya</taxon>
        <taxon>Ascomycota</taxon>
        <taxon>Pezizomycotina</taxon>
        <taxon>Eurotiomycetes</taxon>
        <taxon>Eurotiomycetidae</taxon>
        <taxon>Eurotiales</taxon>
        <taxon>Aspergillaceae</taxon>
        <taxon>Aspergillus</taxon>
        <taxon>Aspergillus subgen. Circumdati</taxon>
    </lineage>
</organism>